<reference evidence="1 2" key="1">
    <citation type="journal article" date="2016" name="Genome Biol. Evol.">
        <title>Draft genome sequence of an aflatoxigenic Aspergillus species, A. bombycis.</title>
        <authorList>
            <person name="Moore G.G."/>
            <person name="Mack B.M."/>
            <person name="Beltz S.B."/>
            <person name="Gilbert M.K."/>
        </authorList>
    </citation>
    <scope>NUCLEOTIDE SEQUENCE [LARGE SCALE GENOMIC DNA]</scope>
    <source>
        <strain evidence="2">NRRL 26010</strain>
    </source>
</reference>
<proteinExistence type="predicted"/>
<dbReference type="GeneID" id="34453644"/>
<organism evidence="1 2">
    <name type="scientific">Aspergillus bombycis</name>
    <dbReference type="NCBI Taxonomy" id="109264"/>
    <lineage>
        <taxon>Eukaryota</taxon>
        <taxon>Fungi</taxon>
        <taxon>Dikarya</taxon>
        <taxon>Ascomycota</taxon>
        <taxon>Pezizomycotina</taxon>
        <taxon>Eurotiomycetes</taxon>
        <taxon>Eurotiomycetidae</taxon>
        <taxon>Eurotiales</taxon>
        <taxon>Aspergillaceae</taxon>
        <taxon>Aspergillus</taxon>
    </lineage>
</organism>
<keyword evidence="2" id="KW-1185">Reference proteome</keyword>
<dbReference type="EMBL" id="LYCR01000112">
    <property type="protein sequence ID" value="OGM41405.1"/>
    <property type="molecule type" value="Genomic_DNA"/>
</dbReference>
<protein>
    <submittedName>
        <fullName evidence="1">Uncharacterized protein</fullName>
    </submittedName>
</protein>
<dbReference type="RefSeq" id="XP_022385122.1">
    <property type="nucleotide sequence ID" value="XM_022537382.1"/>
</dbReference>
<dbReference type="AlphaFoldDB" id="A0A1F7ZQQ2"/>
<evidence type="ECO:0000313" key="1">
    <source>
        <dbReference type="EMBL" id="OGM41405.1"/>
    </source>
</evidence>
<comment type="caution">
    <text evidence="1">The sequence shown here is derived from an EMBL/GenBank/DDBJ whole genome shotgun (WGS) entry which is preliminary data.</text>
</comment>
<accession>A0A1F7ZQQ2</accession>
<dbReference type="Proteomes" id="UP000179179">
    <property type="component" value="Unassembled WGS sequence"/>
</dbReference>
<sequence>MSAQISESSFAKKKGVIYAQYRLPSVIGGDKSWNEVKEDGEQALSVLVDLYKGWMIGAGEVTLSRQSNNDKVDYFCVKMGEYERCSEPSVKEAGERLFSIIRQLLNSWRRADDIEKYDREGIF</sequence>
<name>A0A1F7ZQQ2_9EURO</name>
<evidence type="ECO:0000313" key="2">
    <source>
        <dbReference type="Proteomes" id="UP000179179"/>
    </source>
</evidence>
<gene>
    <name evidence="1" type="ORF">ABOM_010254</name>
</gene>